<comment type="caution">
    <text evidence="4">The sequence shown here is derived from an EMBL/GenBank/DDBJ whole genome shotgun (WGS) entry which is preliminary data.</text>
</comment>
<dbReference type="InterPro" id="IPR036736">
    <property type="entry name" value="ACP-like_sf"/>
</dbReference>
<dbReference type="SMART" id="SM01294">
    <property type="entry name" value="PKS_PP_betabranch"/>
    <property type="match status" value="1"/>
</dbReference>
<accession>A0ABW0X1M7</accession>
<dbReference type="RefSeq" id="WP_380225364.1">
    <property type="nucleotide sequence ID" value="NZ_JBHSOF010000011.1"/>
</dbReference>
<dbReference type="SMART" id="SM00823">
    <property type="entry name" value="PKS_PP"/>
    <property type="match status" value="1"/>
</dbReference>
<keyword evidence="1" id="KW-0596">Phosphopantetheine</keyword>
<keyword evidence="5" id="KW-1185">Reference proteome</keyword>
<feature type="domain" description="Carrier" evidence="3">
    <location>
        <begin position="8"/>
        <end position="82"/>
    </location>
</feature>
<sequence length="89" mass="9711">MSTTTTAAELTTWLTDRVAFYLEIPAEQIAPDVKLVEYGLESVYALALCGDVEDEFGIEVEPTLAWDYPTVEALVGLLRERLATAATTA</sequence>
<evidence type="ECO:0000256" key="2">
    <source>
        <dbReference type="ARBA" id="ARBA00022553"/>
    </source>
</evidence>
<name>A0ABW0X1M7_9ACTN</name>
<dbReference type="PROSITE" id="PS50075">
    <property type="entry name" value="CARRIER"/>
    <property type="match status" value="1"/>
</dbReference>
<proteinExistence type="predicted"/>
<protein>
    <submittedName>
        <fullName evidence="4">Acyl carrier protein</fullName>
    </submittedName>
</protein>
<dbReference type="SUPFAM" id="SSF47336">
    <property type="entry name" value="ACP-like"/>
    <property type="match status" value="1"/>
</dbReference>
<dbReference type="InterPro" id="IPR020806">
    <property type="entry name" value="PKS_PP-bd"/>
</dbReference>
<evidence type="ECO:0000313" key="5">
    <source>
        <dbReference type="Proteomes" id="UP001595975"/>
    </source>
</evidence>
<evidence type="ECO:0000313" key="4">
    <source>
        <dbReference type="EMBL" id="MFC5663695.1"/>
    </source>
</evidence>
<evidence type="ECO:0000256" key="1">
    <source>
        <dbReference type="ARBA" id="ARBA00022450"/>
    </source>
</evidence>
<dbReference type="EMBL" id="JBHSOF010000011">
    <property type="protein sequence ID" value="MFC5663695.1"/>
    <property type="molecule type" value="Genomic_DNA"/>
</dbReference>
<organism evidence="4 5">
    <name type="scientific">Kitasatospora misakiensis</name>
    <dbReference type="NCBI Taxonomy" id="67330"/>
    <lineage>
        <taxon>Bacteria</taxon>
        <taxon>Bacillati</taxon>
        <taxon>Actinomycetota</taxon>
        <taxon>Actinomycetes</taxon>
        <taxon>Kitasatosporales</taxon>
        <taxon>Streptomycetaceae</taxon>
        <taxon>Kitasatospora</taxon>
    </lineage>
</organism>
<evidence type="ECO:0000259" key="3">
    <source>
        <dbReference type="PROSITE" id="PS50075"/>
    </source>
</evidence>
<reference evidence="5" key="1">
    <citation type="journal article" date="2019" name="Int. J. Syst. Evol. Microbiol.">
        <title>The Global Catalogue of Microorganisms (GCM) 10K type strain sequencing project: providing services to taxonomists for standard genome sequencing and annotation.</title>
        <authorList>
            <consortium name="The Broad Institute Genomics Platform"/>
            <consortium name="The Broad Institute Genome Sequencing Center for Infectious Disease"/>
            <person name="Wu L."/>
            <person name="Ma J."/>
        </authorList>
    </citation>
    <scope>NUCLEOTIDE SEQUENCE [LARGE SCALE GENOMIC DNA]</scope>
    <source>
        <strain evidence="5">CGMCC 4.1437</strain>
    </source>
</reference>
<dbReference type="InterPro" id="IPR009081">
    <property type="entry name" value="PP-bd_ACP"/>
</dbReference>
<dbReference type="Pfam" id="PF00550">
    <property type="entry name" value="PP-binding"/>
    <property type="match status" value="1"/>
</dbReference>
<gene>
    <name evidence="4" type="ORF">ACFP3U_11955</name>
</gene>
<keyword evidence="2" id="KW-0597">Phosphoprotein</keyword>
<dbReference type="Gene3D" id="1.10.1200.10">
    <property type="entry name" value="ACP-like"/>
    <property type="match status" value="1"/>
</dbReference>
<dbReference type="Proteomes" id="UP001595975">
    <property type="component" value="Unassembled WGS sequence"/>
</dbReference>